<evidence type="ECO:0000256" key="2">
    <source>
        <dbReference type="ARBA" id="ARBA00022603"/>
    </source>
</evidence>
<comment type="caution">
    <text evidence="5">Lacks conserved residue(s) required for the propagation of feature annotation.</text>
</comment>
<dbReference type="Pfam" id="PF01209">
    <property type="entry name" value="Ubie_methyltran"/>
    <property type="match status" value="1"/>
</dbReference>
<dbReference type="InterPro" id="IPR004033">
    <property type="entry name" value="UbiE/COQ5_MeTrFase"/>
</dbReference>
<organism evidence="6">
    <name type="scientific">Solibacter usitatus (strain Ellin6076)</name>
    <dbReference type="NCBI Taxonomy" id="234267"/>
    <lineage>
        <taxon>Bacteria</taxon>
        <taxon>Pseudomonadati</taxon>
        <taxon>Acidobacteriota</taxon>
        <taxon>Terriglobia</taxon>
        <taxon>Bryobacterales</taxon>
        <taxon>Solibacteraceae</taxon>
        <taxon>Candidatus Solibacter</taxon>
    </lineage>
</organism>
<feature type="binding site" evidence="5">
    <location>
        <position position="89"/>
    </location>
    <ligand>
        <name>S-adenosyl-L-methionine</name>
        <dbReference type="ChEBI" id="CHEBI:59789"/>
    </ligand>
</feature>
<accession>Q01Q14</accession>
<dbReference type="PROSITE" id="PS51608">
    <property type="entry name" value="SAM_MT_UBIE"/>
    <property type="match status" value="1"/>
</dbReference>
<dbReference type="HOGENOM" id="CLU_037990_0_0_0"/>
<protein>
    <recommendedName>
        <fullName evidence="5">Demethylmenaquinone methyltransferase</fullName>
        <ecNumber evidence="5">2.1.1.163</ecNumber>
    </recommendedName>
</protein>
<keyword evidence="4 5" id="KW-0949">S-adenosyl-L-methionine</keyword>
<dbReference type="AlphaFoldDB" id="Q01Q14"/>
<dbReference type="KEGG" id="sus:Acid_7345"/>
<dbReference type="EC" id="2.1.1.163" evidence="5"/>
<dbReference type="CDD" id="cd02440">
    <property type="entry name" value="AdoMet_MTases"/>
    <property type="match status" value="1"/>
</dbReference>
<dbReference type="NCBIfam" id="TIGR01934">
    <property type="entry name" value="MenG_MenH_UbiE"/>
    <property type="match status" value="1"/>
</dbReference>
<proteinExistence type="inferred from homology"/>
<evidence type="ECO:0000256" key="5">
    <source>
        <dbReference type="HAMAP-Rule" id="MF_01813"/>
    </source>
</evidence>
<dbReference type="InParanoid" id="Q01Q14"/>
<dbReference type="OrthoDB" id="9808140at2"/>
<sequence>MSGAKPLGARDEQEAARWVRGMFGRVAHRYDLANHLLSLNIDRYWRAHTVNKVRDVLERPGARVLDICCGTGDLVLALAKTGHPVLGSDFCHPMLIAAHQKIANRRAPAVLFESDALRLPLRDASLDLLTVAFGFRNLANYEAGLAEVRRVLRPGGLAAILEFSRPPNPAFGALYNFYSRRILPIIGGAISGSRDAYTYLPDSVSKFPDAPQLAAKMTAAGFSGVDFEYLTGGIVALHLGRT</sequence>
<dbReference type="Gene3D" id="3.40.50.150">
    <property type="entry name" value="Vaccinia Virus protein VP39"/>
    <property type="match status" value="1"/>
</dbReference>
<evidence type="ECO:0000313" key="6">
    <source>
        <dbReference type="EMBL" id="ABJ88256.1"/>
    </source>
</evidence>
<dbReference type="GO" id="GO:0009234">
    <property type="term" value="P:menaquinone biosynthetic process"/>
    <property type="evidence" value="ECO:0007669"/>
    <property type="project" value="UniProtKB-UniRule"/>
</dbReference>
<dbReference type="PROSITE" id="PS01183">
    <property type="entry name" value="UBIE_1"/>
    <property type="match status" value="1"/>
</dbReference>
<reference evidence="6" key="1">
    <citation type="submission" date="2006-10" db="EMBL/GenBank/DDBJ databases">
        <title>Complete sequence of Solibacter usitatus Ellin6076.</title>
        <authorList>
            <consortium name="US DOE Joint Genome Institute"/>
            <person name="Copeland A."/>
            <person name="Lucas S."/>
            <person name="Lapidus A."/>
            <person name="Barry K."/>
            <person name="Detter J.C."/>
            <person name="Glavina del Rio T."/>
            <person name="Hammon N."/>
            <person name="Israni S."/>
            <person name="Dalin E."/>
            <person name="Tice H."/>
            <person name="Pitluck S."/>
            <person name="Thompson L.S."/>
            <person name="Brettin T."/>
            <person name="Bruce D."/>
            <person name="Han C."/>
            <person name="Tapia R."/>
            <person name="Gilna P."/>
            <person name="Schmutz J."/>
            <person name="Larimer F."/>
            <person name="Land M."/>
            <person name="Hauser L."/>
            <person name="Kyrpides N."/>
            <person name="Mikhailova N."/>
            <person name="Janssen P.H."/>
            <person name="Kuske C.R."/>
            <person name="Richardson P."/>
        </authorList>
    </citation>
    <scope>NUCLEOTIDE SEQUENCE</scope>
    <source>
        <strain evidence="6">Ellin6076</strain>
    </source>
</reference>
<gene>
    <name evidence="5" type="primary">menG</name>
    <name evidence="6" type="ordered locus">Acid_7345</name>
</gene>
<comment type="pathway">
    <text evidence="5">Quinol/quinone metabolism; menaquinone biosynthesis; menaquinol from 1,4-dihydroxy-2-naphthoate: step 2/2.</text>
</comment>
<keyword evidence="2 5" id="KW-0489">Methyltransferase</keyword>
<dbReference type="UniPathway" id="UPA00079">
    <property type="reaction ID" value="UER00169"/>
</dbReference>
<comment type="similarity">
    <text evidence="5">Belongs to the class I-like SAM-binding methyltransferase superfamily. MenG/UbiE family.</text>
</comment>
<keyword evidence="3 5" id="KW-0808">Transferase</keyword>
<dbReference type="FunCoup" id="Q01Q14">
    <property type="interactions" value="502"/>
</dbReference>
<comment type="function">
    <text evidence="5">Methyltransferase required for the conversion of demethylmenaquinol (DMKH2) to menaquinol (MKH2).</text>
</comment>
<dbReference type="SUPFAM" id="SSF53335">
    <property type="entry name" value="S-adenosyl-L-methionine-dependent methyltransferases"/>
    <property type="match status" value="1"/>
</dbReference>
<dbReference type="InterPro" id="IPR023576">
    <property type="entry name" value="UbiE/COQ5_MeTrFase_CS"/>
</dbReference>
<dbReference type="GO" id="GO:0032259">
    <property type="term" value="P:methylation"/>
    <property type="evidence" value="ECO:0007669"/>
    <property type="project" value="UniProtKB-KW"/>
</dbReference>
<dbReference type="eggNOG" id="COG2226">
    <property type="taxonomic scope" value="Bacteria"/>
</dbReference>
<comment type="catalytic activity">
    <reaction evidence="5">
        <text>a 2-demethylmenaquinol + S-adenosyl-L-methionine = a menaquinol + S-adenosyl-L-homocysteine + H(+)</text>
        <dbReference type="Rhea" id="RHEA:42640"/>
        <dbReference type="Rhea" id="RHEA-COMP:9539"/>
        <dbReference type="Rhea" id="RHEA-COMP:9563"/>
        <dbReference type="ChEBI" id="CHEBI:15378"/>
        <dbReference type="ChEBI" id="CHEBI:18151"/>
        <dbReference type="ChEBI" id="CHEBI:55437"/>
        <dbReference type="ChEBI" id="CHEBI:57856"/>
        <dbReference type="ChEBI" id="CHEBI:59789"/>
        <dbReference type="EC" id="2.1.1.163"/>
    </reaction>
</comment>
<dbReference type="PROSITE" id="PS01184">
    <property type="entry name" value="UBIE_2"/>
    <property type="match status" value="1"/>
</dbReference>
<name>Q01Q14_SOLUE</name>
<feature type="binding site" evidence="5">
    <location>
        <position position="71"/>
    </location>
    <ligand>
        <name>S-adenosyl-L-methionine</name>
        <dbReference type="ChEBI" id="CHEBI:59789"/>
    </ligand>
</feature>
<dbReference type="InterPro" id="IPR029063">
    <property type="entry name" value="SAM-dependent_MTases_sf"/>
</dbReference>
<feature type="binding site" evidence="5">
    <location>
        <begin position="115"/>
        <end position="116"/>
    </location>
    <ligand>
        <name>S-adenosyl-L-methionine</name>
        <dbReference type="ChEBI" id="CHEBI:59789"/>
    </ligand>
</feature>
<dbReference type="HAMAP" id="MF_01813">
    <property type="entry name" value="MenG_UbiE_methyltr"/>
    <property type="match status" value="1"/>
</dbReference>
<dbReference type="GO" id="GO:0043770">
    <property type="term" value="F:demethylmenaquinone methyltransferase activity"/>
    <property type="evidence" value="ECO:0007669"/>
    <property type="project" value="UniProtKB-UniRule"/>
</dbReference>
<dbReference type="STRING" id="234267.Acid_7345"/>
<dbReference type="PANTHER" id="PTHR43591:SF24">
    <property type="entry name" value="2-METHOXY-6-POLYPRENYL-1,4-BENZOQUINOL METHYLASE, MITOCHONDRIAL"/>
    <property type="match status" value="1"/>
</dbReference>
<evidence type="ECO:0000256" key="3">
    <source>
        <dbReference type="ARBA" id="ARBA00022679"/>
    </source>
</evidence>
<dbReference type="EMBL" id="CP000473">
    <property type="protein sequence ID" value="ABJ88256.1"/>
    <property type="molecule type" value="Genomic_DNA"/>
</dbReference>
<dbReference type="PANTHER" id="PTHR43591">
    <property type="entry name" value="METHYLTRANSFERASE"/>
    <property type="match status" value="1"/>
</dbReference>
<keyword evidence="1 5" id="KW-0474">Menaquinone biosynthesis</keyword>
<evidence type="ECO:0000256" key="1">
    <source>
        <dbReference type="ARBA" id="ARBA00022428"/>
    </source>
</evidence>
<evidence type="ECO:0000256" key="4">
    <source>
        <dbReference type="ARBA" id="ARBA00022691"/>
    </source>
</evidence>